<proteinExistence type="predicted"/>
<feature type="domain" description="Pvc16 N-terminal" evidence="1">
    <location>
        <begin position="9"/>
        <end position="189"/>
    </location>
</feature>
<accession>A0ABT8YEM2</accession>
<evidence type="ECO:0000313" key="2">
    <source>
        <dbReference type="EMBL" id="MDO6416114.1"/>
    </source>
</evidence>
<evidence type="ECO:0000313" key="3">
    <source>
        <dbReference type="Proteomes" id="UP001169764"/>
    </source>
</evidence>
<reference evidence="2" key="1">
    <citation type="submission" date="2023-07" db="EMBL/GenBank/DDBJ databases">
        <authorList>
            <person name="Kim M."/>
        </authorList>
    </citation>
    <scope>NUCLEOTIDE SEQUENCE</scope>
    <source>
        <strain evidence="2">BIUV-7</strain>
    </source>
</reference>
<gene>
    <name evidence="2" type="ORF">Q4F19_17140</name>
</gene>
<keyword evidence="3" id="KW-1185">Reference proteome</keyword>
<dbReference type="InterPro" id="IPR025351">
    <property type="entry name" value="Pvc16_N"/>
</dbReference>
<dbReference type="RefSeq" id="WP_303545142.1">
    <property type="nucleotide sequence ID" value="NZ_JAUOTP010000009.1"/>
</dbReference>
<dbReference type="EMBL" id="JAUOTP010000009">
    <property type="protein sequence ID" value="MDO6416114.1"/>
    <property type="molecule type" value="Genomic_DNA"/>
</dbReference>
<dbReference type="Proteomes" id="UP001169764">
    <property type="component" value="Unassembled WGS sequence"/>
</dbReference>
<protein>
    <submittedName>
        <fullName evidence="2">Pvc16 family protein</fullName>
    </submittedName>
</protein>
<sequence length="467" mass="50752">MPLMDLSRVTASLADTLRLNITQRLDPTLTTLAVTTLPPERVSDATNTLNLYLYHVAEDPHYLNLPGNLSDDNPASTKPMSVILFYIMTAHHEVDSVFDSVMQQRLMGYGLKTFHDFSRISDSTRINGTPVLDVDLRDRDNALEISLRPVTAEESLAFWAAEDQMTTRLAAYYEVHYALLEPEPPRRLPGIVLTLGTYIVNILSPQLAGSRSRMSFTLPAVAGGGTQMIEASPARVGPPIVALPESSRLTLVGGNLAIGQARRFFLGNARWKQRLGGVERVRIDPLLPANVAAGWTIVEGSAQTELTLGTTLTVAQPSGPPVVLPVEPGLYTATIEVVKDSQVVAGQLKEITDVSNPTGFLVIPRVIGAVVIDAGAHRIRVDLDPSTDLTPTDPGSPGPLDILFVANGQNYLRHDPSDATATFDIGDFQPVDDRLEFRSVFDPTVSGTYPIRVIVEGAESQPFWIET</sequence>
<name>A0ABT8YEM2_9SPHN</name>
<organism evidence="2 3">
    <name type="scientific">Sphingomonas natans</name>
    <dbReference type="NCBI Taxonomy" id="3063330"/>
    <lineage>
        <taxon>Bacteria</taxon>
        <taxon>Pseudomonadati</taxon>
        <taxon>Pseudomonadota</taxon>
        <taxon>Alphaproteobacteria</taxon>
        <taxon>Sphingomonadales</taxon>
        <taxon>Sphingomonadaceae</taxon>
        <taxon>Sphingomonas</taxon>
    </lineage>
</organism>
<evidence type="ECO:0000259" key="1">
    <source>
        <dbReference type="Pfam" id="PF14065"/>
    </source>
</evidence>
<comment type="caution">
    <text evidence="2">The sequence shown here is derived from an EMBL/GenBank/DDBJ whole genome shotgun (WGS) entry which is preliminary data.</text>
</comment>
<dbReference type="Pfam" id="PF14065">
    <property type="entry name" value="Pvc16_N"/>
    <property type="match status" value="1"/>
</dbReference>